<proteinExistence type="predicted"/>
<accession>A0A382BNK3</accession>
<feature type="non-terminal residue" evidence="1">
    <location>
        <position position="1"/>
    </location>
</feature>
<dbReference type="AlphaFoldDB" id="A0A382BNK3"/>
<dbReference type="EMBL" id="UINC01030582">
    <property type="protein sequence ID" value="SVB15209.1"/>
    <property type="molecule type" value="Genomic_DNA"/>
</dbReference>
<sequence>VKKTAVILLSVLAGQAVVLADEQKDEREPWPDLSDQKILATVLEKAMPAEKLPVSTKDSEQLVYLPDRQTLYTGWSKKMHPNGKIDDLIHYKDGKRDGPWSRWYDNGQQQYDFIMKEGKMMTGVGWKPTGEPSPTKIVDGTGPCVGYHTNGRKRFEGRRVNGDLEGIVSVWYGNGAPYWQRSYKQGKANGPAREWISSTNPAIVTGRVERIPANPGNLRKLEGLYKDGLRNGEWLEWDQDGNPAVRITYKAGVSVGRTSAYGD</sequence>
<dbReference type="InterPro" id="IPR011652">
    <property type="entry name" value="MORN_2"/>
</dbReference>
<reference evidence="1" key="1">
    <citation type="submission" date="2018-05" db="EMBL/GenBank/DDBJ databases">
        <authorList>
            <person name="Lanie J.A."/>
            <person name="Ng W.-L."/>
            <person name="Kazmierczak K.M."/>
            <person name="Andrzejewski T.M."/>
            <person name="Davidsen T.M."/>
            <person name="Wayne K.J."/>
            <person name="Tettelin H."/>
            <person name="Glass J.I."/>
            <person name="Rusch D."/>
            <person name="Podicherti R."/>
            <person name="Tsui H.-C.T."/>
            <person name="Winkler M.E."/>
        </authorList>
    </citation>
    <scope>NUCLEOTIDE SEQUENCE</scope>
</reference>
<organism evidence="1">
    <name type="scientific">marine metagenome</name>
    <dbReference type="NCBI Taxonomy" id="408172"/>
    <lineage>
        <taxon>unclassified sequences</taxon>
        <taxon>metagenomes</taxon>
        <taxon>ecological metagenomes</taxon>
    </lineage>
</organism>
<dbReference type="SUPFAM" id="SSF82185">
    <property type="entry name" value="Histone H3 K4-specific methyltransferase SET7/9 N-terminal domain"/>
    <property type="match status" value="2"/>
</dbReference>
<evidence type="ECO:0000313" key="1">
    <source>
        <dbReference type="EMBL" id="SVB15209.1"/>
    </source>
</evidence>
<dbReference type="Gene3D" id="2.20.110.10">
    <property type="entry name" value="Histone H3 K4-specific methyltransferase SET7/9 N-terminal domain"/>
    <property type="match status" value="3"/>
</dbReference>
<evidence type="ECO:0008006" key="2">
    <source>
        <dbReference type="Google" id="ProtNLM"/>
    </source>
</evidence>
<name>A0A382BNK3_9ZZZZ</name>
<dbReference type="Pfam" id="PF07661">
    <property type="entry name" value="MORN_2"/>
    <property type="match status" value="1"/>
</dbReference>
<protein>
    <recommendedName>
        <fullName evidence="2">MORN repeat-containing protein</fullName>
    </recommendedName>
</protein>
<gene>
    <name evidence="1" type="ORF">METZ01_LOCUS168063</name>
</gene>